<accession>A0A9P6L8F0</accession>
<keyword evidence="2" id="KW-1015">Disulfide bond</keyword>
<feature type="domain" description="Thioredoxin" evidence="4">
    <location>
        <begin position="1"/>
        <end position="107"/>
    </location>
</feature>
<proteinExistence type="predicted"/>
<dbReference type="EMBL" id="WIUZ02000005">
    <property type="protein sequence ID" value="KAF9787080.1"/>
    <property type="molecule type" value="Genomic_DNA"/>
</dbReference>
<reference evidence="5" key="1">
    <citation type="journal article" date="2020" name="Nat. Commun.">
        <title>Large-scale genome sequencing of mycorrhizal fungi provides insights into the early evolution of symbiotic traits.</title>
        <authorList>
            <person name="Miyauchi S."/>
            <person name="Kiss E."/>
            <person name="Kuo A."/>
            <person name="Drula E."/>
            <person name="Kohler A."/>
            <person name="Sanchez-Garcia M."/>
            <person name="Morin E."/>
            <person name="Andreopoulos B."/>
            <person name="Barry K.W."/>
            <person name="Bonito G."/>
            <person name="Buee M."/>
            <person name="Carver A."/>
            <person name="Chen C."/>
            <person name="Cichocki N."/>
            <person name="Clum A."/>
            <person name="Culley D."/>
            <person name="Crous P.W."/>
            <person name="Fauchery L."/>
            <person name="Girlanda M."/>
            <person name="Hayes R.D."/>
            <person name="Keri Z."/>
            <person name="LaButti K."/>
            <person name="Lipzen A."/>
            <person name="Lombard V."/>
            <person name="Magnuson J."/>
            <person name="Maillard F."/>
            <person name="Murat C."/>
            <person name="Nolan M."/>
            <person name="Ohm R.A."/>
            <person name="Pangilinan J."/>
            <person name="Pereira M.F."/>
            <person name="Perotto S."/>
            <person name="Peter M."/>
            <person name="Pfister S."/>
            <person name="Riley R."/>
            <person name="Sitrit Y."/>
            <person name="Stielow J.B."/>
            <person name="Szollosi G."/>
            <person name="Zifcakova L."/>
            <person name="Stursova M."/>
            <person name="Spatafora J.W."/>
            <person name="Tedersoo L."/>
            <person name="Vaario L.M."/>
            <person name="Yamada A."/>
            <person name="Yan M."/>
            <person name="Wang P."/>
            <person name="Xu J."/>
            <person name="Bruns T."/>
            <person name="Baldrian P."/>
            <person name="Vilgalys R."/>
            <person name="Dunand C."/>
            <person name="Henrissat B."/>
            <person name="Grigoriev I.V."/>
            <person name="Hibbett D."/>
            <person name="Nagy L.G."/>
            <person name="Martin F.M."/>
        </authorList>
    </citation>
    <scope>NUCLEOTIDE SEQUENCE</scope>
    <source>
        <strain evidence="5">UH-Tt-Lm1</strain>
    </source>
</reference>
<sequence length="183" mass="19687">MNIVHIANNAQLDGILGQSPTKVSVIDFHATWCGPCHQIAPVFEGFSKQYPNVNFLKCDVDAAKPVATKYNVTAMPTFIFFKGTKQVDMIRGADRVALDRTLRNLVGSSGQAGAEPTFPGRGHRLGGDGTSDTQPPNVQPIGAAAGGLKDFIDGVTDTYHRMDPQLKVLCGVVLLYVVIKTLF</sequence>
<feature type="region of interest" description="Disordered" evidence="3">
    <location>
        <begin position="108"/>
        <end position="136"/>
    </location>
</feature>
<dbReference type="PROSITE" id="PS51352">
    <property type="entry name" value="THIOREDOXIN_2"/>
    <property type="match status" value="1"/>
</dbReference>
<reference evidence="5" key="2">
    <citation type="submission" date="2020-11" db="EMBL/GenBank/DDBJ databases">
        <authorList>
            <consortium name="DOE Joint Genome Institute"/>
            <person name="Kuo A."/>
            <person name="Miyauchi S."/>
            <person name="Kiss E."/>
            <person name="Drula E."/>
            <person name="Kohler A."/>
            <person name="Sanchez-Garcia M."/>
            <person name="Andreopoulos B."/>
            <person name="Barry K.W."/>
            <person name="Bonito G."/>
            <person name="Buee M."/>
            <person name="Carver A."/>
            <person name="Chen C."/>
            <person name="Cichocki N."/>
            <person name="Clum A."/>
            <person name="Culley D."/>
            <person name="Crous P.W."/>
            <person name="Fauchery L."/>
            <person name="Girlanda M."/>
            <person name="Hayes R."/>
            <person name="Keri Z."/>
            <person name="Labutti K."/>
            <person name="Lipzen A."/>
            <person name="Lombard V."/>
            <person name="Magnuson J."/>
            <person name="Maillard F."/>
            <person name="Morin E."/>
            <person name="Murat C."/>
            <person name="Nolan M."/>
            <person name="Ohm R."/>
            <person name="Pangilinan J."/>
            <person name="Pereira M."/>
            <person name="Perotto S."/>
            <person name="Peter M."/>
            <person name="Riley R."/>
            <person name="Sitrit Y."/>
            <person name="Stielow B."/>
            <person name="Szollosi G."/>
            <person name="Zifcakova L."/>
            <person name="Stursova M."/>
            <person name="Spatafora J.W."/>
            <person name="Tedersoo L."/>
            <person name="Vaario L.-M."/>
            <person name="Yamada A."/>
            <person name="Yan M."/>
            <person name="Wang P."/>
            <person name="Xu J."/>
            <person name="Bruns T."/>
            <person name="Baldrian P."/>
            <person name="Vilgalys R."/>
            <person name="Henrissat B."/>
            <person name="Grigoriev I.V."/>
            <person name="Hibbett D."/>
            <person name="Nagy L.G."/>
            <person name="Martin F.M."/>
        </authorList>
    </citation>
    <scope>NUCLEOTIDE SEQUENCE</scope>
    <source>
        <strain evidence="5">UH-Tt-Lm1</strain>
    </source>
</reference>
<dbReference type="AlphaFoldDB" id="A0A9P6L8F0"/>
<dbReference type="PROSITE" id="PS00194">
    <property type="entry name" value="THIOREDOXIN_1"/>
    <property type="match status" value="1"/>
</dbReference>
<dbReference type="InterPro" id="IPR013766">
    <property type="entry name" value="Thioredoxin_domain"/>
</dbReference>
<evidence type="ECO:0000313" key="6">
    <source>
        <dbReference type="Proteomes" id="UP000736335"/>
    </source>
</evidence>
<dbReference type="FunFam" id="3.40.30.10:FF:000245">
    <property type="entry name" value="Thioredoxin"/>
    <property type="match status" value="1"/>
</dbReference>
<dbReference type="PRINTS" id="PR00421">
    <property type="entry name" value="THIOREDOXIN"/>
</dbReference>
<protein>
    <recommendedName>
        <fullName evidence="1">Thioredoxin</fullName>
    </recommendedName>
</protein>
<dbReference type="InterPro" id="IPR036249">
    <property type="entry name" value="Thioredoxin-like_sf"/>
</dbReference>
<name>A0A9P6L8F0_9AGAM</name>
<evidence type="ECO:0000313" key="5">
    <source>
        <dbReference type="EMBL" id="KAF9787080.1"/>
    </source>
</evidence>
<evidence type="ECO:0000259" key="4">
    <source>
        <dbReference type="PROSITE" id="PS51352"/>
    </source>
</evidence>
<dbReference type="Pfam" id="PF00085">
    <property type="entry name" value="Thioredoxin"/>
    <property type="match status" value="1"/>
</dbReference>
<keyword evidence="6" id="KW-1185">Reference proteome</keyword>
<dbReference type="InterPro" id="IPR017937">
    <property type="entry name" value="Thioredoxin_CS"/>
</dbReference>
<dbReference type="OrthoDB" id="10263751at2759"/>
<dbReference type="Proteomes" id="UP000736335">
    <property type="component" value="Unassembled WGS sequence"/>
</dbReference>
<comment type="caution">
    <text evidence="5">The sequence shown here is derived from an EMBL/GenBank/DDBJ whole genome shotgun (WGS) entry which is preliminary data.</text>
</comment>
<evidence type="ECO:0000256" key="2">
    <source>
        <dbReference type="ARBA" id="ARBA00023157"/>
    </source>
</evidence>
<organism evidence="5 6">
    <name type="scientific">Thelephora terrestris</name>
    <dbReference type="NCBI Taxonomy" id="56493"/>
    <lineage>
        <taxon>Eukaryota</taxon>
        <taxon>Fungi</taxon>
        <taxon>Dikarya</taxon>
        <taxon>Basidiomycota</taxon>
        <taxon>Agaricomycotina</taxon>
        <taxon>Agaricomycetes</taxon>
        <taxon>Thelephorales</taxon>
        <taxon>Thelephoraceae</taxon>
        <taxon>Thelephora</taxon>
    </lineage>
</organism>
<evidence type="ECO:0000256" key="1">
    <source>
        <dbReference type="ARBA" id="ARBA00020570"/>
    </source>
</evidence>
<dbReference type="CDD" id="cd02947">
    <property type="entry name" value="TRX_family"/>
    <property type="match status" value="1"/>
</dbReference>
<gene>
    <name evidence="5" type="ORF">BJ322DRAFT_1053577</name>
</gene>
<dbReference type="PANTHER" id="PTHR46115">
    <property type="entry name" value="THIOREDOXIN-LIKE PROTEIN 1"/>
    <property type="match status" value="1"/>
</dbReference>
<dbReference type="Gene3D" id="3.40.30.10">
    <property type="entry name" value="Glutaredoxin"/>
    <property type="match status" value="1"/>
</dbReference>
<dbReference type="SUPFAM" id="SSF52833">
    <property type="entry name" value="Thioredoxin-like"/>
    <property type="match status" value="1"/>
</dbReference>
<evidence type="ECO:0000256" key="3">
    <source>
        <dbReference type="SAM" id="MobiDB-lite"/>
    </source>
</evidence>